<feature type="region of interest" description="Disordered" evidence="1">
    <location>
        <begin position="1"/>
        <end position="37"/>
    </location>
</feature>
<organism evidence="2 3">
    <name type="scientific">Streptomyces chilikensis</name>
    <dbReference type="NCBI Taxonomy" id="1194079"/>
    <lineage>
        <taxon>Bacteria</taxon>
        <taxon>Bacillati</taxon>
        <taxon>Actinomycetota</taxon>
        <taxon>Actinomycetes</taxon>
        <taxon>Kitasatosporales</taxon>
        <taxon>Streptomycetaceae</taxon>
        <taxon>Streptomyces</taxon>
    </lineage>
</organism>
<dbReference type="Proteomes" id="UP001551584">
    <property type="component" value="Unassembled WGS sequence"/>
</dbReference>
<proteinExistence type="predicted"/>
<keyword evidence="3" id="KW-1185">Reference proteome</keyword>
<evidence type="ECO:0000256" key="1">
    <source>
        <dbReference type="SAM" id="MobiDB-lite"/>
    </source>
</evidence>
<reference evidence="2 3" key="1">
    <citation type="submission" date="2024-06" db="EMBL/GenBank/DDBJ databases">
        <title>The Natural Products Discovery Center: Release of the First 8490 Sequenced Strains for Exploring Actinobacteria Biosynthetic Diversity.</title>
        <authorList>
            <person name="Kalkreuter E."/>
            <person name="Kautsar S.A."/>
            <person name="Yang D."/>
            <person name="Bader C.D."/>
            <person name="Teijaro C.N."/>
            <person name="Fluegel L."/>
            <person name="Davis C.M."/>
            <person name="Simpson J.R."/>
            <person name="Lauterbach L."/>
            <person name="Steele A.D."/>
            <person name="Gui C."/>
            <person name="Meng S."/>
            <person name="Li G."/>
            <person name="Viehrig K."/>
            <person name="Ye F."/>
            <person name="Su P."/>
            <person name="Kiefer A.F."/>
            <person name="Nichols A."/>
            <person name="Cepeda A.J."/>
            <person name="Yan W."/>
            <person name="Fan B."/>
            <person name="Jiang Y."/>
            <person name="Adhikari A."/>
            <person name="Zheng C.-J."/>
            <person name="Schuster L."/>
            <person name="Cowan T.M."/>
            <person name="Smanski M.J."/>
            <person name="Chevrette M.G."/>
            <person name="De Carvalho L.P.S."/>
            <person name="Shen B."/>
        </authorList>
    </citation>
    <scope>NUCLEOTIDE SEQUENCE [LARGE SCALE GENOMIC DNA]</scope>
    <source>
        <strain evidence="2 3">NPDC048117</strain>
    </source>
</reference>
<feature type="region of interest" description="Disordered" evidence="1">
    <location>
        <begin position="153"/>
        <end position="179"/>
    </location>
</feature>
<accession>A0ABV3ERJ1</accession>
<gene>
    <name evidence="2" type="ORF">AB0D95_16155</name>
</gene>
<sequence>MSTKARNRRNRKTTQPKPQPAPAQPDTREPLPKRPTLIGNCTLTQQAEARAAGDTTRLGLYIPTADWTATGHGTSTAPLDDGAHLHHTPVDGRIGDFTAAIPCPSGIHHLYAITNRDDLALAYLAASACGIHHGGDTAHQAVQEGVRDVPAPLEPVKVRPLPNLAQTADNDTPKEHPQP</sequence>
<feature type="compositionally biased region" description="Basic residues" evidence="1">
    <location>
        <begin position="1"/>
        <end position="14"/>
    </location>
</feature>
<dbReference type="EMBL" id="JBEZNA010000034">
    <property type="protein sequence ID" value="MEU9578769.1"/>
    <property type="molecule type" value="Genomic_DNA"/>
</dbReference>
<dbReference type="RefSeq" id="WP_359273083.1">
    <property type="nucleotide sequence ID" value="NZ_JBEZNA010000034.1"/>
</dbReference>
<evidence type="ECO:0000313" key="3">
    <source>
        <dbReference type="Proteomes" id="UP001551584"/>
    </source>
</evidence>
<name>A0ABV3ERJ1_9ACTN</name>
<comment type="caution">
    <text evidence="2">The sequence shown here is derived from an EMBL/GenBank/DDBJ whole genome shotgun (WGS) entry which is preliminary data.</text>
</comment>
<protein>
    <submittedName>
        <fullName evidence="2">Uncharacterized protein</fullName>
    </submittedName>
</protein>
<evidence type="ECO:0000313" key="2">
    <source>
        <dbReference type="EMBL" id="MEU9578769.1"/>
    </source>
</evidence>